<evidence type="ECO:0000313" key="2">
    <source>
        <dbReference type="Proteomes" id="UP001156882"/>
    </source>
</evidence>
<evidence type="ECO:0008006" key="3">
    <source>
        <dbReference type="Google" id="ProtNLM"/>
    </source>
</evidence>
<dbReference type="EMBL" id="BSPC01000024">
    <property type="protein sequence ID" value="GLS19854.1"/>
    <property type="molecule type" value="Genomic_DNA"/>
</dbReference>
<protein>
    <recommendedName>
        <fullName evidence="3">DUF1579 domain-containing protein</fullName>
    </recommendedName>
</protein>
<reference evidence="2" key="1">
    <citation type="journal article" date="2019" name="Int. J. Syst. Evol. Microbiol.">
        <title>The Global Catalogue of Microorganisms (GCM) 10K type strain sequencing project: providing services to taxonomists for standard genome sequencing and annotation.</title>
        <authorList>
            <consortium name="The Broad Institute Genomics Platform"/>
            <consortium name="The Broad Institute Genome Sequencing Center for Infectious Disease"/>
            <person name="Wu L."/>
            <person name="Ma J."/>
        </authorList>
    </citation>
    <scope>NUCLEOTIDE SEQUENCE [LARGE SCALE GENOMIC DNA]</scope>
    <source>
        <strain evidence="2">NBRC 101365</strain>
    </source>
</reference>
<keyword evidence="2" id="KW-1185">Reference proteome</keyword>
<evidence type="ECO:0000313" key="1">
    <source>
        <dbReference type="EMBL" id="GLS19854.1"/>
    </source>
</evidence>
<comment type="caution">
    <text evidence="1">The sequence shown here is derived from an EMBL/GenBank/DDBJ whole genome shotgun (WGS) entry which is preliminary data.</text>
</comment>
<name>A0ABQ6CI20_9HYPH</name>
<dbReference type="RefSeq" id="WP_284312884.1">
    <property type="nucleotide sequence ID" value="NZ_BSPC01000024.1"/>
</dbReference>
<proteinExistence type="predicted"/>
<gene>
    <name evidence="1" type="ORF">GCM10007874_28710</name>
</gene>
<accession>A0ABQ6CI20</accession>
<organism evidence="1 2">
    <name type="scientific">Labrys miyagiensis</name>
    <dbReference type="NCBI Taxonomy" id="346912"/>
    <lineage>
        <taxon>Bacteria</taxon>
        <taxon>Pseudomonadati</taxon>
        <taxon>Pseudomonadota</taxon>
        <taxon>Alphaproteobacteria</taxon>
        <taxon>Hyphomicrobiales</taxon>
        <taxon>Xanthobacteraceae</taxon>
        <taxon>Labrys</taxon>
    </lineage>
</organism>
<sequence>MGDASELLTGDWQGTYYYPARFEPVPFEASLIEFEGLVTGTTSEINRVAGGAEQKMQGHLDGERSGDAVHFSKVYVGAPDQHRLEILYAGMVRDKGTRIEGTWTIPGNWSGVFKMTRTRQKQVWFRRRWWFEKTGV</sequence>
<dbReference type="Proteomes" id="UP001156882">
    <property type="component" value="Unassembled WGS sequence"/>
</dbReference>